<comment type="caution">
    <text evidence="1">The sequence shown here is derived from an EMBL/GenBank/DDBJ whole genome shotgun (WGS) entry which is preliminary data.</text>
</comment>
<sequence>MTRWIRWKSCGSGRIYLKANFAEEITAKENKVAETVRLLDIGPAFYDTKFTKLQQNNIPAIRRLEISFITDPIISKPTRIVLSNSIQLKPSLIVGLFQHVSTYAVALIQFDSVQNSYTDI</sequence>
<accession>A0ABP1QEL2</accession>
<organism evidence="1 2">
    <name type="scientific">Orchesella dallaii</name>
    <dbReference type="NCBI Taxonomy" id="48710"/>
    <lineage>
        <taxon>Eukaryota</taxon>
        <taxon>Metazoa</taxon>
        <taxon>Ecdysozoa</taxon>
        <taxon>Arthropoda</taxon>
        <taxon>Hexapoda</taxon>
        <taxon>Collembola</taxon>
        <taxon>Entomobryomorpha</taxon>
        <taxon>Entomobryoidea</taxon>
        <taxon>Orchesellidae</taxon>
        <taxon>Orchesellinae</taxon>
        <taxon>Orchesella</taxon>
    </lineage>
</organism>
<protein>
    <submittedName>
        <fullName evidence="1">Uncharacterized protein</fullName>
    </submittedName>
</protein>
<gene>
    <name evidence="1" type="ORF">ODALV1_LOCUS9508</name>
</gene>
<name>A0ABP1QEL2_9HEXA</name>
<evidence type="ECO:0000313" key="2">
    <source>
        <dbReference type="Proteomes" id="UP001642540"/>
    </source>
</evidence>
<proteinExistence type="predicted"/>
<dbReference type="Proteomes" id="UP001642540">
    <property type="component" value="Unassembled WGS sequence"/>
</dbReference>
<dbReference type="EMBL" id="CAXLJM020000028">
    <property type="protein sequence ID" value="CAL8096984.1"/>
    <property type="molecule type" value="Genomic_DNA"/>
</dbReference>
<evidence type="ECO:0000313" key="1">
    <source>
        <dbReference type="EMBL" id="CAL8096984.1"/>
    </source>
</evidence>
<reference evidence="1 2" key="1">
    <citation type="submission" date="2024-08" db="EMBL/GenBank/DDBJ databases">
        <authorList>
            <person name="Cucini C."/>
            <person name="Frati F."/>
        </authorList>
    </citation>
    <scope>NUCLEOTIDE SEQUENCE [LARGE SCALE GENOMIC DNA]</scope>
</reference>
<keyword evidence="2" id="KW-1185">Reference proteome</keyword>